<reference evidence="2 3" key="1">
    <citation type="journal article" date="2015" name="Int. J. Syst. Evol. Microbiol.">
        <title>Halomonas salicampi sp. nov., a halotolerant and alkalitolerant bacterium isolated from a saltern soil.</title>
        <authorList>
            <person name="Lee J.C."/>
            <person name="Kim Y.S."/>
            <person name="Yun B.S."/>
            <person name="Whang K.S."/>
        </authorList>
    </citation>
    <scope>NUCLEOTIDE SEQUENCE [LARGE SCALE GENOMIC DNA]</scope>
    <source>
        <strain evidence="2 3">BH103</strain>
    </source>
</reference>
<evidence type="ECO:0000313" key="2">
    <source>
        <dbReference type="EMBL" id="NYS60342.1"/>
    </source>
</evidence>
<evidence type="ECO:0000256" key="1">
    <source>
        <dbReference type="SAM" id="MobiDB-lite"/>
    </source>
</evidence>
<accession>A0A7Z0LJW9</accession>
<dbReference type="Proteomes" id="UP000586119">
    <property type="component" value="Unassembled WGS sequence"/>
</dbReference>
<feature type="compositionally biased region" description="Polar residues" evidence="1">
    <location>
        <begin position="122"/>
        <end position="139"/>
    </location>
</feature>
<sequence length="317" mass="33680">MSTNVDLNSAILVRTALKTLSPGMYTVRYLGSKVKGGAGSAASANIPLALSQAPIRMAGEIEFICPEGITHQTLAAPGDYLLVNVKGGDAVLAASKYSPRPLDGKVDIHWRIEPLNPAQPLKSAQSSKHSQRDNAQQGTQRKKTTTKVDIALPLTLKGHIERRGDITVNDGEWLGDPSSQARLEGFAIDCAELPQGVQLIAGGKVGQKTQQVNANEFFGTRQKATPITQLAICLSSPNTDHLTLKGEAAFSDGSRRPLGSPKAVTGSAGSHLVAVRLSLETTKAPPATQQLAVADERAGHSSRSRWLDPEFTQIRQG</sequence>
<dbReference type="EMBL" id="JACCDF010000003">
    <property type="protein sequence ID" value="NYS60342.1"/>
    <property type="molecule type" value="Genomic_DNA"/>
</dbReference>
<organism evidence="2 3">
    <name type="scientific">Vreelandella salicampi</name>
    <dbReference type="NCBI Taxonomy" id="1449798"/>
    <lineage>
        <taxon>Bacteria</taxon>
        <taxon>Pseudomonadati</taxon>
        <taxon>Pseudomonadota</taxon>
        <taxon>Gammaproteobacteria</taxon>
        <taxon>Oceanospirillales</taxon>
        <taxon>Halomonadaceae</taxon>
        <taxon>Vreelandella</taxon>
    </lineage>
</organism>
<evidence type="ECO:0000313" key="3">
    <source>
        <dbReference type="Proteomes" id="UP000586119"/>
    </source>
</evidence>
<protein>
    <submittedName>
        <fullName evidence="2">Uncharacterized protein</fullName>
    </submittedName>
</protein>
<feature type="region of interest" description="Disordered" evidence="1">
    <location>
        <begin position="293"/>
        <end position="317"/>
    </location>
</feature>
<proteinExistence type="predicted"/>
<keyword evidence="3" id="KW-1185">Reference proteome</keyword>
<dbReference type="AlphaFoldDB" id="A0A7Z0LJW9"/>
<gene>
    <name evidence="2" type="ORF">HZS81_06130</name>
</gene>
<name>A0A7Z0LJW9_9GAMM</name>
<comment type="caution">
    <text evidence="2">The sequence shown here is derived from an EMBL/GenBank/DDBJ whole genome shotgun (WGS) entry which is preliminary data.</text>
</comment>
<dbReference type="RefSeq" id="WP_179929670.1">
    <property type="nucleotide sequence ID" value="NZ_JACCDF010000003.1"/>
</dbReference>
<feature type="region of interest" description="Disordered" evidence="1">
    <location>
        <begin position="118"/>
        <end position="144"/>
    </location>
</feature>